<evidence type="ECO:0000256" key="3">
    <source>
        <dbReference type="ARBA" id="ARBA00022722"/>
    </source>
</evidence>
<protein>
    <recommendedName>
        <fullName evidence="2">Single-stranded-DNA-specific exonuclease RecJ</fullName>
    </recommendedName>
</protein>
<dbReference type="RefSeq" id="WP_259057651.1">
    <property type="nucleotide sequence ID" value="NZ_JANUCT010000026.1"/>
</dbReference>
<evidence type="ECO:0000313" key="10">
    <source>
        <dbReference type="EMBL" id="MCS3904538.1"/>
    </source>
</evidence>
<dbReference type="GO" id="GO:0006281">
    <property type="term" value="P:DNA repair"/>
    <property type="evidence" value="ECO:0007669"/>
    <property type="project" value="InterPro"/>
</dbReference>
<gene>
    <name evidence="10" type="ORF">J2T55_002577</name>
</gene>
<keyword evidence="4 10" id="KW-0378">Hydrolase</keyword>
<keyword evidence="3" id="KW-0540">Nuclease</keyword>
<dbReference type="NCBIfam" id="TIGR00644">
    <property type="entry name" value="recJ"/>
    <property type="match status" value="1"/>
</dbReference>
<dbReference type="Gene3D" id="3.10.310.30">
    <property type="match status" value="1"/>
</dbReference>
<dbReference type="EMBL" id="JANUCT010000026">
    <property type="protein sequence ID" value="MCS3904538.1"/>
    <property type="molecule type" value="Genomic_DNA"/>
</dbReference>
<reference evidence="10" key="1">
    <citation type="submission" date="2022-08" db="EMBL/GenBank/DDBJ databases">
        <title>Genomic Encyclopedia of Type Strains, Phase III (KMG-III): the genomes of soil and plant-associated and newly described type strains.</title>
        <authorList>
            <person name="Whitman W."/>
        </authorList>
    </citation>
    <scope>NUCLEOTIDE SEQUENCE</scope>
    <source>
        <strain evidence="10">HMT 1</strain>
    </source>
</reference>
<evidence type="ECO:0000256" key="6">
    <source>
        <dbReference type="SAM" id="Coils"/>
    </source>
</evidence>
<dbReference type="FunFam" id="3.90.1640.30:FF:000001">
    <property type="entry name" value="Single-stranded-DNA-specific exonuclease RecJ"/>
    <property type="match status" value="1"/>
</dbReference>
<evidence type="ECO:0000313" key="11">
    <source>
        <dbReference type="Proteomes" id="UP001204445"/>
    </source>
</evidence>
<keyword evidence="5 10" id="KW-0269">Exonuclease</keyword>
<evidence type="ECO:0000259" key="7">
    <source>
        <dbReference type="Pfam" id="PF01368"/>
    </source>
</evidence>
<feature type="domain" description="RecJ OB" evidence="9">
    <location>
        <begin position="467"/>
        <end position="570"/>
    </location>
</feature>
<evidence type="ECO:0000256" key="4">
    <source>
        <dbReference type="ARBA" id="ARBA00022801"/>
    </source>
</evidence>
<evidence type="ECO:0000256" key="2">
    <source>
        <dbReference type="ARBA" id="ARBA00019841"/>
    </source>
</evidence>
<keyword evidence="11" id="KW-1185">Reference proteome</keyword>
<dbReference type="SUPFAM" id="SSF64182">
    <property type="entry name" value="DHH phosphoesterases"/>
    <property type="match status" value="1"/>
</dbReference>
<dbReference type="InterPro" id="IPR003156">
    <property type="entry name" value="DHHA1_dom"/>
</dbReference>
<dbReference type="InterPro" id="IPR001667">
    <property type="entry name" value="DDH_dom"/>
</dbReference>
<dbReference type="Proteomes" id="UP001204445">
    <property type="component" value="Unassembled WGS sequence"/>
</dbReference>
<sequence>MQIIRRPEPDTDHLSDELPPLLKRLYAARDVRDPHQLDYSLNALLPSSQLHGIADAVGLLKTAIEAGRRILIVADFDADGATACALAVRGLTALGAHDVRYVVPNRFEYGYGLSPEIVEVAAVQQPDMIVTVDNGIASVSGVAAARERGMQVIITDHHLPPAELPAADAIVNPNLPDDPFPSKYLAGVGVMFYVLIALRSALRADDWFKRRNLAEPNLAQWLDLVALGTVADVVPLDHNNRILVAQGIKRIRNGSCCAGIRALLAVAGRDPAGVSATDFGFFIAPRLNAAGRLTDMTVGIECLLTNNDASAQAMARQLDDLNRERRELQNTMHEDAERTLAELSLADDHAWPAGLCLYREDWHQGLVGLVASRVKEQIHRPVIAFAPAGDGENLKGSARSIPGVHVRDVLDAVATRHPGLVTKFGGHAMAAGLSLAQANYEAFAAAFAEEVERQLDGETPVGQILSDGDLEATDLSLRTAELIASAGPWGQGFPEPVFDGEFELVERRIVGGRHLSLKLRPPGANKPIKAIAFGTDDSAWPARVERVAVAYRLDVDTYGGRRQLQLMVEHLTPL</sequence>
<dbReference type="InterPro" id="IPR051673">
    <property type="entry name" value="SSDNA_exonuclease_RecJ"/>
</dbReference>
<organism evidence="10 11">
    <name type="scientific">Methylohalomonas lacus</name>
    <dbReference type="NCBI Taxonomy" id="398773"/>
    <lineage>
        <taxon>Bacteria</taxon>
        <taxon>Pseudomonadati</taxon>
        <taxon>Pseudomonadota</taxon>
        <taxon>Gammaproteobacteria</taxon>
        <taxon>Methylohalomonadales</taxon>
        <taxon>Methylohalomonadaceae</taxon>
        <taxon>Methylohalomonas</taxon>
    </lineage>
</organism>
<feature type="coiled-coil region" evidence="6">
    <location>
        <begin position="311"/>
        <end position="338"/>
    </location>
</feature>
<comment type="caution">
    <text evidence="10">The sequence shown here is derived from an EMBL/GenBank/DDBJ whole genome shotgun (WGS) entry which is preliminary data.</text>
</comment>
<evidence type="ECO:0000259" key="9">
    <source>
        <dbReference type="Pfam" id="PF17768"/>
    </source>
</evidence>
<dbReference type="AlphaFoldDB" id="A0AAE3L4V3"/>
<dbReference type="InterPro" id="IPR004610">
    <property type="entry name" value="RecJ"/>
</dbReference>
<feature type="domain" description="DHHA1" evidence="8">
    <location>
        <begin position="357"/>
        <end position="451"/>
    </location>
</feature>
<feature type="domain" description="DDH" evidence="7">
    <location>
        <begin position="69"/>
        <end position="229"/>
    </location>
</feature>
<dbReference type="Pfam" id="PF02272">
    <property type="entry name" value="DHHA1"/>
    <property type="match status" value="1"/>
</dbReference>
<dbReference type="InterPro" id="IPR041122">
    <property type="entry name" value="RecJ_OB"/>
</dbReference>
<keyword evidence="6" id="KW-0175">Coiled coil</keyword>
<comment type="similarity">
    <text evidence="1">Belongs to the RecJ family.</text>
</comment>
<dbReference type="Pfam" id="PF17768">
    <property type="entry name" value="RecJ_OB"/>
    <property type="match status" value="1"/>
</dbReference>
<dbReference type="PANTHER" id="PTHR30255:SF2">
    <property type="entry name" value="SINGLE-STRANDED-DNA-SPECIFIC EXONUCLEASE RECJ"/>
    <property type="match status" value="1"/>
</dbReference>
<evidence type="ECO:0000256" key="5">
    <source>
        <dbReference type="ARBA" id="ARBA00022839"/>
    </source>
</evidence>
<evidence type="ECO:0000256" key="1">
    <source>
        <dbReference type="ARBA" id="ARBA00005915"/>
    </source>
</evidence>
<dbReference type="Gene3D" id="3.90.1640.30">
    <property type="match status" value="1"/>
</dbReference>
<dbReference type="GO" id="GO:0003676">
    <property type="term" value="F:nucleic acid binding"/>
    <property type="evidence" value="ECO:0007669"/>
    <property type="project" value="InterPro"/>
</dbReference>
<evidence type="ECO:0000259" key="8">
    <source>
        <dbReference type="Pfam" id="PF02272"/>
    </source>
</evidence>
<dbReference type="PANTHER" id="PTHR30255">
    <property type="entry name" value="SINGLE-STRANDED-DNA-SPECIFIC EXONUCLEASE RECJ"/>
    <property type="match status" value="1"/>
</dbReference>
<dbReference type="InterPro" id="IPR038763">
    <property type="entry name" value="DHH_sf"/>
</dbReference>
<name>A0AAE3L4V3_9GAMM</name>
<proteinExistence type="inferred from homology"/>
<accession>A0AAE3L4V3</accession>
<dbReference type="Pfam" id="PF01368">
    <property type="entry name" value="DHH"/>
    <property type="match status" value="1"/>
</dbReference>
<dbReference type="GO" id="GO:0008409">
    <property type="term" value="F:5'-3' exonuclease activity"/>
    <property type="evidence" value="ECO:0007669"/>
    <property type="project" value="InterPro"/>
</dbReference>
<dbReference type="GO" id="GO:0006310">
    <property type="term" value="P:DNA recombination"/>
    <property type="evidence" value="ECO:0007669"/>
    <property type="project" value="InterPro"/>
</dbReference>